<keyword evidence="3" id="KW-1003">Cell membrane</keyword>
<feature type="transmembrane region" description="Helical" evidence="9">
    <location>
        <begin position="78"/>
        <end position="103"/>
    </location>
</feature>
<comment type="similarity">
    <text evidence="9">Belongs to the binding-protein-dependent transport system permease family.</text>
</comment>
<gene>
    <name evidence="11" type="ORF">KPL78_03455</name>
</gene>
<dbReference type="PANTHER" id="PTHR43386:SF1">
    <property type="entry name" value="D,D-DIPEPTIDE TRANSPORT SYSTEM PERMEASE PROTEIN DDPC-RELATED"/>
    <property type="match status" value="1"/>
</dbReference>
<keyword evidence="5" id="KW-0571">Peptide transport</keyword>
<evidence type="ECO:0000256" key="9">
    <source>
        <dbReference type="RuleBase" id="RU363032"/>
    </source>
</evidence>
<feature type="transmembrane region" description="Helical" evidence="9">
    <location>
        <begin position="115"/>
        <end position="136"/>
    </location>
</feature>
<evidence type="ECO:0000256" key="3">
    <source>
        <dbReference type="ARBA" id="ARBA00022475"/>
    </source>
</evidence>
<comment type="caution">
    <text evidence="11">The sequence shown here is derived from an EMBL/GenBank/DDBJ whole genome shotgun (WGS) entry which is preliminary data.</text>
</comment>
<sequence length="284" mass="30535">MLRILRKLMEDRAALLGLVLIVLLVLAAVLAPLLSTHPGDVAEFHTARRLSAPGAENWLGTDRMGSDIYSRLLFGARITITIAVTAIAVAVAIGVPIGLIAGYYEGIGSDLLMRVSDIFLAVPQIVLAIAIAQTLGPSIENVILALSATYWPFWARLVFAETRSCKNEPFVEAAIALGCSPYRVMVLHILPSISSSIIVRTTIGMGGTILTAATLGFLGLGPPPPTPEWGRTIAESREFLPMAWWYAAFPGLAIFLVVMGFNLLGDGLRDVLDPRLRRAARHGK</sequence>
<keyword evidence="6" id="KW-0653">Protein transport</keyword>
<dbReference type="Proteomes" id="UP001196565">
    <property type="component" value="Unassembled WGS sequence"/>
</dbReference>
<keyword evidence="12" id="KW-1185">Reference proteome</keyword>
<evidence type="ECO:0000256" key="5">
    <source>
        <dbReference type="ARBA" id="ARBA00022856"/>
    </source>
</evidence>
<evidence type="ECO:0000313" key="12">
    <source>
        <dbReference type="Proteomes" id="UP001196565"/>
    </source>
</evidence>
<dbReference type="Pfam" id="PF00528">
    <property type="entry name" value="BPD_transp_1"/>
    <property type="match status" value="1"/>
</dbReference>
<feature type="domain" description="ABC transmembrane type-1" evidence="10">
    <location>
        <begin position="76"/>
        <end position="265"/>
    </location>
</feature>
<dbReference type="RefSeq" id="WP_219761481.1">
    <property type="nucleotide sequence ID" value="NZ_JAHYBZ010000001.1"/>
</dbReference>
<feature type="transmembrane region" description="Helical" evidence="9">
    <location>
        <begin position="197"/>
        <end position="220"/>
    </location>
</feature>
<dbReference type="InterPro" id="IPR000515">
    <property type="entry name" value="MetI-like"/>
</dbReference>
<keyword evidence="2 9" id="KW-0813">Transport</keyword>
<dbReference type="EMBL" id="JAHYBZ010000001">
    <property type="protein sequence ID" value="MBW6396886.1"/>
    <property type="molecule type" value="Genomic_DNA"/>
</dbReference>
<keyword evidence="7 9" id="KW-1133">Transmembrane helix</keyword>
<dbReference type="InterPro" id="IPR035906">
    <property type="entry name" value="MetI-like_sf"/>
</dbReference>
<keyword evidence="4 9" id="KW-0812">Transmembrane</keyword>
<dbReference type="Pfam" id="PF12911">
    <property type="entry name" value="OppC_N"/>
    <property type="match status" value="1"/>
</dbReference>
<dbReference type="InterPro" id="IPR050366">
    <property type="entry name" value="BP-dependent_transpt_permease"/>
</dbReference>
<dbReference type="CDD" id="cd06261">
    <property type="entry name" value="TM_PBP2"/>
    <property type="match status" value="1"/>
</dbReference>
<dbReference type="PROSITE" id="PS50928">
    <property type="entry name" value="ABC_TM1"/>
    <property type="match status" value="1"/>
</dbReference>
<reference evidence="11 12" key="1">
    <citation type="submission" date="2021-07" db="EMBL/GenBank/DDBJ databases">
        <authorList>
            <person name="So Y."/>
        </authorList>
    </citation>
    <scope>NUCLEOTIDE SEQUENCE [LARGE SCALE GENOMIC DNA]</scope>
    <source>
        <strain evidence="11 12">HJA6</strain>
    </source>
</reference>
<keyword evidence="8 9" id="KW-0472">Membrane</keyword>
<feature type="transmembrane region" description="Helical" evidence="9">
    <location>
        <begin position="243"/>
        <end position="265"/>
    </location>
</feature>
<evidence type="ECO:0000256" key="6">
    <source>
        <dbReference type="ARBA" id="ARBA00022927"/>
    </source>
</evidence>
<dbReference type="InterPro" id="IPR025966">
    <property type="entry name" value="OppC_N"/>
</dbReference>
<comment type="subcellular location">
    <subcellularLocation>
        <location evidence="1 9">Cell membrane</location>
        <topology evidence="1 9">Multi-pass membrane protein</topology>
    </subcellularLocation>
</comment>
<protein>
    <submittedName>
        <fullName evidence="11">ABC transporter permease</fullName>
    </submittedName>
</protein>
<evidence type="ECO:0000256" key="2">
    <source>
        <dbReference type="ARBA" id="ARBA00022448"/>
    </source>
</evidence>
<evidence type="ECO:0000256" key="4">
    <source>
        <dbReference type="ARBA" id="ARBA00022692"/>
    </source>
</evidence>
<accession>A0ABS7A3L5</accession>
<proteinExistence type="inferred from homology"/>
<evidence type="ECO:0000256" key="7">
    <source>
        <dbReference type="ARBA" id="ARBA00022989"/>
    </source>
</evidence>
<dbReference type="PANTHER" id="PTHR43386">
    <property type="entry name" value="OLIGOPEPTIDE TRANSPORT SYSTEM PERMEASE PROTEIN APPC"/>
    <property type="match status" value="1"/>
</dbReference>
<dbReference type="Gene3D" id="1.10.3720.10">
    <property type="entry name" value="MetI-like"/>
    <property type="match status" value="1"/>
</dbReference>
<evidence type="ECO:0000259" key="10">
    <source>
        <dbReference type="PROSITE" id="PS50928"/>
    </source>
</evidence>
<feature type="transmembrane region" description="Helical" evidence="9">
    <location>
        <begin position="142"/>
        <end position="159"/>
    </location>
</feature>
<evidence type="ECO:0000256" key="1">
    <source>
        <dbReference type="ARBA" id="ARBA00004651"/>
    </source>
</evidence>
<name>A0ABS7A3L5_9PROT</name>
<organism evidence="11 12">
    <name type="scientific">Roseomonas alba</name>
    <dbReference type="NCBI Taxonomy" id="2846776"/>
    <lineage>
        <taxon>Bacteria</taxon>
        <taxon>Pseudomonadati</taxon>
        <taxon>Pseudomonadota</taxon>
        <taxon>Alphaproteobacteria</taxon>
        <taxon>Acetobacterales</taxon>
        <taxon>Roseomonadaceae</taxon>
        <taxon>Roseomonas</taxon>
    </lineage>
</organism>
<evidence type="ECO:0000256" key="8">
    <source>
        <dbReference type="ARBA" id="ARBA00023136"/>
    </source>
</evidence>
<dbReference type="SUPFAM" id="SSF161098">
    <property type="entry name" value="MetI-like"/>
    <property type="match status" value="1"/>
</dbReference>
<evidence type="ECO:0000313" key="11">
    <source>
        <dbReference type="EMBL" id="MBW6396886.1"/>
    </source>
</evidence>